<dbReference type="RefSeq" id="WP_049149750.1">
    <property type="nucleotide sequence ID" value="NZ_CP034662.1"/>
</dbReference>
<name>A0A3Q9GGH1_MORCA</name>
<protein>
    <recommendedName>
        <fullName evidence="1">Protein NO VEIN C-terminal domain-containing protein</fullName>
    </recommendedName>
</protein>
<organism evidence="2 3">
    <name type="scientific">Moraxella catarrhalis</name>
    <name type="common">Branhamella catarrhalis</name>
    <dbReference type="NCBI Taxonomy" id="480"/>
    <lineage>
        <taxon>Bacteria</taxon>
        <taxon>Pseudomonadati</taxon>
        <taxon>Pseudomonadota</taxon>
        <taxon>Gammaproteobacteria</taxon>
        <taxon>Moraxellales</taxon>
        <taxon>Moraxellaceae</taxon>
        <taxon>Moraxella</taxon>
    </lineage>
</organism>
<dbReference type="AlphaFoldDB" id="A0A3Q9GGH1"/>
<gene>
    <name evidence="2" type="ORF">EJK53_2202</name>
</gene>
<dbReference type="Pfam" id="PF13020">
    <property type="entry name" value="NOV_C"/>
    <property type="match status" value="1"/>
</dbReference>
<dbReference type="Proteomes" id="UP000280228">
    <property type="component" value="Chromosome"/>
</dbReference>
<evidence type="ECO:0000313" key="2">
    <source>
        <dbReference type="EMBL" id="AZQ93541.1"/>
    </source>
</evidence>
<dbReference type="InterPro" id="IPR024975">
    <property type="entry name" value="NOV_C"/>
</dbReference>
<proteinExistence type="predicted"/>
<accession>A0A3Q9GGH1</accession>
<sequence length="264" mass="31185">MNDLSNKHEHYELLNLLGYGLAKFNNDFIKQFNCRTKEQFYQYFVDFGIAKTKSVVKNRQDLFDPYFDNGRLGWWQKKEVYEHRKLLIDGLFGTENVVNYANIVKLILKDNYKTSDFIVEKISIEPITQSKFKKMQETGLQETGLEAELYFMNNYQNIELFGNGVLQDARLFGDGYDFQIATNSNNYLAEVKGIRQNKGKIRLTENEYIKACEYKHDYILTLVLNLNEVPRFLVIENPVNELNFKEVIFQSKPVKEYHLERDIC</sequence>
<reference evidence="2 3" key="1">
    <citation type="submission" date="2018-12" db="EMBL/GenBank/DDBJ databases">
        <title>Persistence of Moraxella catarrhalis in Chronic Obstructive Pulmonary Disease and Regulation of the Hag/MID Adhesin.</title>
        <authorList>
            <person name="Murphy T."/>
            <person name="Zhao X."/>
            <person name="Vyas G."/>
            <person name="Aluvathingal J."/>
            <person name="Nadendla S."/>
            <person name="Tallon L."/>
            <person name="Tettelin H."/>
        </authorList>
    </citation>
    <scope>NUCLEOTIDE SEQUENCE [LARGE SCALE GENOMIC DNA]</scope>
    <source>
        <strain evidence="2 3">46P58B1</strain>
    </source>
</reference>
<feature type="domain" description="Protein NO VEIN C-terminal" evidence="1">
    <location>
        <begin position="148"/>
        <end position="235"/>
    </location>
</feature>
<evidence type="ECO:0000313" key="3">
    <source>
        <dbReference type="Proteomes" id="UP000280228"/>
    </source>
</evidence>
<evidence type="ECO:0000259" key="1">
    <source>
        <dbReference type="Pfam" id="PF13020"/>
    </source>
</evidence>
<dbReference type="EMBL" id="CP034662">
    <property type="protein sequence ID" value="AZQ93541.1"/>
    <property type="molecule type" value="Genomic_DNA"/>
</dbReference>